<dbReference type="Pfam" id="PF10551">
    <property type="entry name" value="MULE"/>
    <property type="match status" value="1"/>
</dbReference>
<dbReference type="Proteomes" id="UP001281410">
    <property type="component" value="Unassembled WGS sequence"/>
</dbReference>
<dbReference type="PANTHER" id="PTHR31973">
    <property type="entry name" value="POLYPROTEIN, PUTATIVE-RELATED"/>
    <property type="match status" value="1"/>
</dbReference>
<dbReference type="EMBL" id="JANJYJ010000005">
    <property type="protein sequence ID" value="KAK3211560.1"/>
    <property type="molecule type" value="Genomic_DNA"/>
</dbReference>
<dbReference type="AlphaFoldDB" id="A0AAE0ACS4"/>
<evidence type="ECO:0000259" key="3">
    <source>
        <dbReference type="Pfam" id="PF10551"/>
    </source>
</evidence>
<reference evidence="4" key="1">
    <citation type="journal article" date="2023" name="Plant J.">
        <title>Genome sequences and population genomics provide insights into the demographic history, inbreeding, and mutation load of two 'living fossil' tree species of Dipteronia.</title>
        <authorList>
            <person name="Feng Y."/>
            <person name="Comes H.P."/>
            <person name="Chen J."/>
            <person name="Zhu S."/>
            <person name="Lu R."/>
            <person name="Zhang X."/>
            <person name="Li P."/>
            <person name="Qiu J."/>
            <person name="Olsen K.M."/>
            <person name="Qiu Y."/>
        </authorList>
    </citation>
    <scope>NUCLEOTIDE SEQUENCE</scope>
    <source>
        <strain evidence="4">NBL</strain>
    </source>
</reference>
<proteinExistence type="predicted"/>
<comment type="caution">
    <text evidence="4">The sequence shown here is derived from an EMBL/GenBank/DDBJ whole genome shotgun (WGS) entry which is preliminary data.</text>
</comment>
<dbReference type="Pfam" id="PF03108">
    <property type="entry name" value="DBD_Tnp_Mut"/>
    <property type="match status" value="1"/>
</dbReference>
<dbReference type="InterPro" id="IPR018289">
    <property type="entry name" value="MULE_transposase_dom"/>
</dbReference>
<sequence length="662" mass="75408">MEISRSPLMETNSIDGFVSIDGDNSIDGDQDIRHPSLSIGALKLFLFSFVYNQESSRGVIFWKAIEDMSYKGEMVKILRVIVLYGTQVLELCECDADHISLINLVHATTKEVTGRELVFRGYDAICFHIEKTHCPPSYTPHSPIDKPEVVEQLGWCNDEATTFDIAADSKGEDTESNEGDDVQSEEVLDVNHGMFDEFDLGLDGVEEEGVDLDNGVEDEGVKTGEGVNGVAGEGVNNGEEVSLYGVEDEGVQTGEGVQNEHKEEMRDIFREYAVREGVTLGRIKNDLLRHTYVCKSDGCPWMAHSARTIDKKSFMIKTLVDKHDCHRVYNNSEETVKWIAFKFESLVKSNPTVSVKLLGDLLLQSYKVAVDMKKLYNVKQRVMSQLQSDHNSSFSSFRYPRQYAYTLNQTNHGTTIHIKIQKPLTTFHGLFLSCQAQKQGFLKDHRPFIGLDGCHLKGPCDGVLLSAVALDANIGIFPLAVCICEKNTKWSWMWFLNNLKMFLLFPEGKHLCFISDRHKGLVKTLETHFPLASTRFCARHIYANFRSSYPSDNYKKMFCKASRSTNLFDFNDALDSIGEVDPRGKEWLQKIDPQYWSRFAYDKYIRCDHVTNNMTEAFNSMLGSQRAQTYLQLLEFIRRMVMRKLQERKRNVLLGGMSYHQE</sequence>
<organism evidence="4 5">
    <name type="scientific">Dipteronia sinensis</name>
    <dbReference type="NCBI Taxonomy" id="43782"/>
    <lineage>
        <taxon>Eukaryota</taxon>
        <taxon>Viridiplantae</taxon>
        <taxon>Streptophyta</taxon>
        <taxon>Embryophyta</taxon>
        <taxon>Tracheophyta</taxon>
        <taxon>Spermatophyta</taxon>
        <taxon>Magnoliopsida</taxon>
        <taxon>eudicotyledons</taxon>
        <taxon>Gunneridae</taxon>
        <taxon>Pentapetalae</taxon>
        <taxon>rosids</taxon>
        <taxon>malvids</taxon>
        <taxon>Sapindales</taxon>
        <taxon>Sapindaceae</taxon>
        <taxon>Hippocastanoideae</taxon>
        <taxon>Acereae</taxon>
        <taxon>Dipteronia</taxon>
    </lineage>
</organism>
<evidence type="ECO:0000313" key="5">
    <source>
        <dbReference type="Proteomes" id="UP001281410"/>
    </source>
</evidence>
<evidence type="ECO:0000256" key="1">
    <source>
        <dbReference type="SAM" id="MobiDB-lite"/>
    </source>
</evidence>
<gene>
    <name evidence="4" type="ORF">Dsin_016266</name>
</gene>
<dbReference type="PANTHER" id="PTHR31973:SF187">
    <property type="entry name" value="MUTATOR TRANSPOSASE MUDRA PROTEIN"/>
    <property type="match status" value="1"/>
</dbReference>
<dbReference type="InterPro" id="IPR004332">
    <property type="entry name" value="Transposase_MuDR"/>
</dbReference>
<accession>A0AAE0ACS4</accession>
<evidence type="ECO:0008006" key="6">
    <source>
        <dbReference type="Google" id="ProtNLM"/>
    </source>
</evidence>
<feature type="region of interest" description="Disordered" evidence="1">
    <location>
        <begin position="215"/>
        <end position="236"/>
    </location>
</feature>
<keyword evidence="5" id="KW-1185">Reference proteome</keyword>
<name>A0AAE0ACS4_9ROSI</name>
<evidence type="ECO:0000313" key="4">
    <source>
        <dbReference type="EMBL" id="KAK3211560.1"/>
    </source>
</evidence>
<protein>
    <recommendedName>
        <fullName evidence="6">Transposase</fullName>
    </recommendedName>
</protein>
<feature type="domain" description="MULE transposase" evidence="3">
    <location>
        <begin position="449"/>
        <end position="544"/>
    </location>
</feature>
<feature type="domain" description="Transposase MuDR plant" evidence="2">
    <location>
        <begin position="251"/>
        <end position="316"/>
    </location>
</feature>
<evidence type="ECO:0000259" key="2">
    <source>
        <dbReference type="Pfam" id="PF03108"/>
    </source>
</evidence>